<sequence>MTDPIQTNAMGTPSRLQGKFAAIAGLWGQFGWTVRLAMVLLAIFVLVALLGPLISPHDPLAGSLRARLDPPAWQEGGSWTHPLGTDRLGRDILSRLIAGARISLTVCALVIAIAGAMGTAVGTLAGYFGGWTDRIFMRLVDLALSFPVILLALLLGAISGPSFTNIIIVISLVLWSQYARMARGETLKIRNEDYVDLARTSGLSDFRIIGRHILPNIAPSLIVIATLQVGVVIVLEASLSFLGVGVPPPAPSWGSMVADGRSYITSAWWLCMIPGLAILLTVMSVNIVGDALADKINPALRGRNI</sequence>
<feature type="transmembrane region" description="Helical" evidence="7">
    <location>
        <begin position="102"/>
        <end position="128"/>
    </location>
</feature>
<gene>
    <name evidence="9" type="ORF">OF122_18885</name>
</gene>
<feature type="transmembrane region" description="Helical" evidence="7">
    <location>
        <begin position="148"/>
        <end position="175"/>
    </location>
</feature>
<dbReference type="PANTHER" id="PTHR43386">
    <property type="entry name" value="OLIGOPEPTIDE TRANSPORT SYSTEM PERMEASE PROTEIN APPC"/>
    <property type="match status" value="1"/>
</dbReference>
<evidence type="ECO:0000256" key="3">
    <source>
        <dbReference type="ARBA" id="ARBA00022475"/>
    </source>
</evidence>
<keyword evidence="2 7" id="KW-0813">Transport</keyword>
<feature type="transmembrane region" description="Helical" evidence="7">
    <location>
        <begin position="221"/>
        <end position="246"/>
    </location>
</feature>
<dbReference type="Pfam" id="PF00528">
    <property type="entry name" value="BPD_transp_1"/>
    <property type="match status" value="1"/>
</dbReference>
<dbReference type="RefSeq" id="WP_264225715.1">
    <property type="nucleotide sequence ID" value="NZ_CP107716.1"/>
</dbReference>
<evidence type="ECO:0000313" key="9">
    <source>
        <dbReference type="EMBL" id="UYQ72072.1"/>
    </source>
</evidence>
<keyword evidence="10" id="KW-1185">Reference proteome</keyword>
<keyword evidence="6 7" id="KW-0472">Membrane</keyword>
<protein>
    <submittedName>
        <fullName evidence="9">ABC transporter permease</fullName>
    </submittedName>
</protein>
<dbReference type="CDD" id="cd06261">
    <property type="entry name" value="TM_PBP2"/>
    <property type="match status" value="1"/>
</dbReference>
<feature type="domain" description="ABC transmembrane type-1" evidence="8">
    <location>
        <begin position="100"/>
        <end position="289"/>
    </location>
</feature>
<evidence type="ECO:0000256" key="2">
    <source>
        <dbReference type="ARBA" id="ARBA00022448"/>
    </source>
</evidence>
<dbReference type="EMBL" id="CP107716">
    <property type="protein sequence ID" value="UYQ72072.1"/>
    <property type="molecule type" value="Genomic_DNA"/>
</dbReference>
<dbReference type="InterPro" id="IPR000515">
    <property type="entry name" value="MetI-like"/>
</dbReference>
<dbReference type="PROSITE" id="PS50928">
    <property type="entry name" value="ABC_TM1"/>
    <property type="match status" value="1"/>
</dbReference>
<dbReference type="Proteomes" id="UP001163882">
    <property type="component" value="Chromosome"/>
</dbReference>
<dbReference type="Gene3D" id="1.10.3720.10">
    <property type="entry name" value="MetI-like"/>
    <property type="match status" value="1"/>
</dbReference>
<dbReference type="InterPro" id="IPR035906">
    <property type="entry name" value="MetI-like_sf"/>
</dbReference>
<comment type="subcellular location">
    <subcellularLocation>
        <location evidence="1 7">Cell membrane</location>
        <topology evidence="1 7">Multi-pass membrane protein</topology>
    </subcellularLocation>
</comment>
<evidence type="ECO:0000256" key="1">
    <source>
        <dbReference type="ARBA" id="ARBA00004651"/>
    </source>
</evidence>
<dbReference type="InterPro" id="IPR025966">
    <property type="entry name" value="OppC_N"/>
</dbReference>
<organism evidence="9 10">
    <name type="scientific">Pelagibacterium flavum</name>
    <dbReference type="NCBI Taxonomy" id="2984530"/>
    <lineage>
        <taxon>Bacteria</taxon>
        <taxon>Pseudomonadati</taxon>
        <taxon>Pseudomonadota</taxon>
        <taxon>Alphaproteobacteria</taxon>
        <taxon>Hyphomicrobiales</taxon>
        <taxon>Devosiaceae</taxon>
        <taxon>Pelagibacterium</taxon>
    </lineage>
</organism>
<evidence type="ECO:0000256" key="5">
    <source>
        <dbReference type="ARBA" id="ARBA00022989"/>
    </source>
</evidence>
<name>A0ABY6IRJ0_9HYPH</name>
<evidence type="ECO:0000256" key="7">
    <source>
        <dbReference type="RuleBase" id="RU363032"/>
    </source>
</evidence>
<dbReference type="PANTHER" id="PTHR43386:SF25">
    <property type="entry name" value="PEPTIDE ABC TRANSPORTER PERMEASE PROTEIN"/>
    <property type="match status" value="1"/>
</dbReference>
<keyword evidence="3" id="KW-1003">Cell membrane</keyword>
<evidence type="ECO:0000256" key="4">
    <source>
        <dbReference type="ARBA" id="ARBA00022692"/>
    </source>
</evidence>
<comment type="similarity">
    <text evidence="7">Belongs to the binding-protein-dependent transport system permease family.</text>
</comment>
<keyword evidence="5 7" id="KW-1133">Transmembrane helix</keyword>
<proteinExistence type="inferred from homology"/>
<keyword evidence="4 7" id="KW-0812">Transmembrane</keyword>
<feature type="transmembrane region" description="Helical" evidence="7">
    <location>
        <begin position="36"/>
        <end position="55"/>
    </location>
</feature>
<dbReference type="SUPFAM" id="SSF161098">
    <property type="entry name" value="MetI-like"/>
    <property type="match status" value="1"/>
</dbReference>
<dbReference type="InterPro" id="IPR050366">
    <property type="entry name" value="BP-dependent_transpt_permease"/>
</dbReference>
<reference evidence="9" key="1">
    <citation type="submission" date="2022-10" db="EMBL/GenBank/DDBJ databases">
        <title>YIM 151497 complete genome.</title>
        <authorList>
            <person name="Chen X."/>
        </authorList>
    </citation>
    <scope>NUCLEOTIDE SEQUENCE</scope>
    <source>
        <strain evidence="9">YIM 151497</strain>
    </source>
</reference>
<feature type="transmembrane region" description="Helical" evidence="7">
    <location>
        <begin position="266"/>
        <end position="293"/>
    </location>
</feature>
<evidence type="ECO:0000256" key="6">
    <source>
        <dbReference type="ARBA" id="ARBA00023136"/>
    </source>
</evidence>
<evidence type="ECO:0000313" key="10">
    <source>
        <dbReference type="Proteomes" id="UP001163882"/>
    </source>
</evidence>
<accession>A0ABY6IRJ0</accession>
<dbReference type="Pfam" id="PF12911">
    <property type="entry name" value="OppC_N"/>
    <property type="match status" value="1"/>
</dbReference>
<evidence type="ECO:0000259" key="8">
    <source>
        <dbReference type="PROSITE" id="PS50928"/>
    </source>
</evidence>